<comment type="caution">
    <text evidence="2">The sequence shown here is derived from an EMBL/GenBank/DDBJ whole genome shotgun (WGS) entry which is preliminary data.</text>
</comment>
<feature type="region of interest" description="Disordered" evidence="1">
    <location>
        <begin position="33"/>
        <end position="70"/>
    </location>
</feature>
<protein>
    <submittedName>
        <fullName evidence="2">Uncharacterized protein</fullName>
    </submittedName>
</protein>
<dbReference type="EMBL" id="JAIWYP010000008">
    <property type="protein sequence ID" value="KAH3786378.1"/>
    <property type="molecule type" value="Genomic_DNA"/>
</dbReference>
<organism evidence="2 3">
    <name type="scientific">Dreissena polymorpha</name>
    <name type="common">Zebra mussel</name>
    <name type="synonym">Mytilus polymorpha</name>
    <dbReference type="NCBI Taxonomy" id="45954"/>
    <lineage>
        <taxon>Eukaryota</taxon>
        <taxon>Metazoa</taxon>
        <taxon>Spiralia</taxon>
        <taxon>Lophotrochozoa</taxon>
        <taxon>Mollusca</taxon>
        <taxon>Bivalvia</taxon>
        <taxon>Autobranchia</taxon>
        <taxon>Heteroconchia</taxon>
        <taxon>Euheterodonta</taxon>
        <taxon>Imparidentia</taxon>
        <taxon>Neoheterodontei</taxon>
        <taxon>Myida</taxon>
        <taxon>Dreissenoidea</taxon>
        <taxon>Dreissenidae</taxon>
        <taxon>Dreissena</taxon>
    </lineage>
</organism>
<sequence length="70" mass="7497">MDSTQTIPQTAEAISRYGIDLTSQIRKTLPLVKSQGEPTNTSCLVGTSENEVKGGEGGRIPPESISEHVR</sequence>
<feature type="compositionally biased region" description="Polar residues" evidence="1">
    <location>
        <begin position="36"/>
        <end position="49"/>
    </location>
</feature>
<evidence type="ECO:0000313" key="3">
    <source>
        <dbReference type="Proteomes" id="UP000828390"/>
    </source>
</evidence>
<name>A0A9D4IW54_DREPO</name>
<gene>
    <name evidence="2" type="ORF">DPMN_164485</name>
</gene>
<dbReference type="AlphaFoldDB" id="A0A9D4IW54"/>
<proteinExistence type="predicted"/>
<evidence type="ECO:0000256" key="1">
    <source>
        <dbReference type="SAM" id="MobiDB-lite"/>
    </source>
</evidence>
<keyword evidence="3" id="KW-1185">Reference proteome</keyword>
<reference evidence="2" key="1">
    <citation type="journal article" date="2019" name="bioRxiv">
        <title>The Genome of the Zebra Mussel, Dreissena polymorpha: A Resource for Invasive Species Research.</title>
        <authorList>
            <person name="McCartney M.A."/>
            <person name="Auch B."/>
            <person name="Kono T."/>
            <person name="Mallez S."/>
            <person name="Zhang Y."/>
            <person name="Obille A."/>
            <person name="Becker A."/>
            <person name="Abrahante J.E."/>
            <person name="Garbe J."/>
            <person name="Badalamenti J.P."/>
            <person name="Herman A."/>
            <person name="Mangelson H."/>
            <person name="Liachko I."/>
            <person name="Sullivan S."/>
            <person name="Sone E.D."/>
            <person name="Koren S."/>
            <person name="Silverstein K.A.T."/>
            <person name="Beckman K.B."/>
            <person name="Gohl D.M."/>
        </authorList>
    </citation>
    <scope>NUCLEOTIDE SEQUENCE</scope>
    <source>
        <strain evidence="2">Duluth1</strain>
        <tissue evidence="2">Whole animal</tissue>
    </source>
</reference>
<reference evidence="2" key="2">
    <citation type="submission" date="2020-11" db="EMBL/GenBank/DDBJ databases">
        <authorList>
            <person name="McCartney M.A."/>
            <person name="Auch B."/>
            <person name="Kono T."/>
            <person name="Mallez S."/>
            <person name="Becker A."/>
            <person name="Gohl D.M."/>
            <person name="Silverstein K.A.T."/>
            <person name="Koren S."/>
            <person name="Bechman K.B."/>
            <person name="Herman A."/>
            <person name="Abrahante J.E."/>
            <person name="Garbe J."/>
        </authorList>
    </citation>
    <scope>NUCLEOTIDE SEQUENCE</scope>
    <source>
        <strain evidence="2">Duluth1</strain>
        <tissue evidence="2">Whole animal</tissue>
    </source>
</reference>
<evidence type="ECO:0000313" key="2">
    <source>
        <dbReference type="EMBL" id="KAH3786378.1"/>
    </source>
</evidence>
<accession>A0A9D4IW54</accession>
<dbReference type="Proteomes" id="UP000828390">
    <property type="component" value="Unassembled WGS sequence"/>
</dbReference>